<dbReference type="InterPro" id="IPR051677">
    <property type="entry name" value="AfsR-DnrI-RedD_regulator"/>
</dbReference>
<dbReference type="PANTHER" id="PTHR35807">
    <property type="entry name" value="TRANSCRIPTIONAL REGULATOR REDD-RELATED"/>
    <property type="match status" value="1"/>
</dbReference>
<evidence type="ECO:0000313" key="3">
    <source>
        <dbReference type="Proteomes" id="UP000323521"/>
    </source>
</evidence>
<feature type="domain" description="Bacterial transcriptional activator" evidence="1">
    <location>
        <begin position="944"/>
        <end position="1088"/>
    </location>
</feature>
<protein>
    <recommendedName>
        <fullName evidence="1">Bacterial transcriptional activator domain-containing protein</fullName>
    </recommendedName>
</protein>
<dbReference type="InterPro" id="IPR005158">
    <property type="entry name" value="BTAD"/>
</dbReference>
<proteinExistence type="predicted"/>
<dbReference type="Pfam" id="PF03704">
    <property type="entry name" value="BTAD"/>
    <property type="match status" value="1"/>
</dbReference>
<gene>
    <name evidence="2" type="ORF">DCMF_00380</name>
</gene>
<dbReference type="GO" id="GO:0003677">
    <property type="term" value="F:DNA binding"/>
    <property type="evidence" value="ECO:0007669"/>
    <property type="project" value="InterPro"/>
</dbReference>
<dbReference type="InterPro" id="IPR036388">
    <property type="entry name" value="WH-like_DNA-bd_sf"/>
</dbReference>
<reference evidence="2 3" key="1">
    <citation type="submission" date="2016-10" db="EMBL/GenBank/DDBJ databases">
        <title>Complete Genome Sequence of Peptococcaceae strain DCMF.</title>
        <authorList>
            <person name="Edwards R.J."/>
            <person name="Holland S.I."/>
            <person name="Deshpande N.P."/>
            <person name="Wong Y.K."/>
            <person name="Ertan H."/>
            <person name="Manefield M."/>
            <person name="Russell T.L."/>
            <person name="Lee M.J."/>
        </authorList>
    </citation>
    <scope>NUCLEOTIDE SEQUENCE [LARGE SCALE GENOMIC DNA]</scope>
    <source>
        <strain evidence="2 3">DCMF</strain>
    </source>
</reference>
<organism evidence="2 3">
    <name type="scientific">Formimonas warabiya</name>
    <dbReference type="NCBI Taxonomy" id="1761012"/>
    <lineage>
        <taxon>Bacteria</taxon>
        <taxon>Bacillati</taxon>
        <taxon>Bacillota</taxon>
        <taxon>Clostridia</taxon>
        <taxon>Eubacteriales</taxon>
        <taxon>Peptococcaceae</taxon>
        <taxon>Candidatus Formimonas</taxon>
    </lineage>
</organism>
<evidence type="ECO:0000313" key="2">
    <source>
        <dbReference type="EMBL" id="ATW23457.1"/>
    </source>
</evidence>
<dbReference type="AlphaFoldDB" id="A0A3G1KM06"/>
<dbReference type="Pfam" id="PF25873">
    <property type="entry name" value="WHD_MalT"/>
    <property type="match status" value="1"/>
</dbReference>
<sequence>MSRIPPAYGQIVPPHIKNLLIRPRLHHLGQQLLSHPITTVVAPAGYGKSVWVSSLLEEQDWPLTAWLNLEQRDGEPSNLLYHLIHAVKRVVPAFGTESLRTLTSLENLTRDWPVAVTAFLAELPLDRELVLVLDDVHLIHENEAACAILDRILRWLPDHIHLVLISRSNLPLKLYRQELNENLLEIRGSQLLFGIEEARSLFSLMGLTLTEEEIAAVHAWTEGWAVGLRLAGIYMKQSGDQPDKVIRASRQEDSRLYQYLSNELLATLPAHLKDFLLNSSLLPYLEAELCQAAFLCTDSLGMLEQLHRYGLLSRVEGRPVTWRIHHLIGAYLADRAGELLSPAYIGTVHSRAGAFFEQKGDIDRAIEQAVICADWPRAAHLIHHYGYDYFTGTGRLDGLFKWIGQLPEKLVAGDHWLLYYKGKSMMQIDDVEAITILSASMDCAVEKEDVKCEACCLLAMISSSVFSGDYKKGKELGRRLLAKPSLLTDPRSRGAALTAALWNAMYTDDLPQGLKLSRLALRLELNPEFKMNVLYMSAFIHYRLGNLSYARQLIEEALDMPFVQENERCLITGYTILILVVNFSEDHTSFEEICRQILRIGEKYHMPIHTGRVYLNLGYKNTRAGNFMEARRNFALTYDYFMAGGGTSIAIQAALLNMLPRIRTGENAGELLQETENLLARFQAFPYGQGIDYYTFTLGGIVALEAGELDLARQWFEKSAGRWRQNEAKQNLAATNLLLAHVHLLQGDEKAADSLLGQALGTAEAGQWVNFWEWNDETVYTMCRRAVLKNIHINWAVRLLSRWFPLRSRRELGCLLLSPHKQQRACAVSLFQDRAREEGMTVIYAFFLGGFRLFINGWEIDKKEWKTRRAEKLVKCLLADRRDHTKEELIEQLWPGSDLPAGDASLRTTLNYVRKVLAGSGADEDSVVLRRGKVYLNPRMEVYCDYEFFTAEVQQAVHYLETGSPYGVIALDQAVRLYRGTFLPEDVYEDWANPIRNQLYRRYLDALLKLAHAHYAQNNLTAALEACRQYLAAEPVDEPVVRLAMEILGQAGKRQKALSMYHELAVTMERDYDTVPEPETVKLYHLIRNGSE</sequence>
<evidence type="ECO:0000259" key="1">
    <source>
        <dbReference type="SMART" id="SM01043"/>
    </source>
</evidence>
<dbReference type="SUPFAM" id="SSF48452">
    <property type="entry name" value="TPR-like"/>
    <property type="match status" value="2"/>
</dbReference>
<name>A0A3G1KM06_FORW1</name>
<dbReference type="KEGG" id="fwa:DCMF_00380"/>
<dbReference type="Proteomes" id="UP000323521">
    <property type="component" value="Chromosome"/>
</dbReference>
<dbReference type="EMBL" id="CP017634">
    <property type="protein sequence ID" value="ATW23457.1"/>
    <property type="molecule type" value="Genomic_DNA"/>
</dbReference>
<dbReference type="SMART" id="SM01043">
    <property type="entry name" value="BTAD"/>
    <property type="match status" value="1"/>
</dbReference>
<accession>A0A3G1KM06</accession>
<keyword evidence="3" id="KW-1185">Reference proteome</keyword>
<dbReference type="RefSeq" id="WP_214658985.1">
    <property type="nucleotide sequence ID" value="NZ_CP017634.1"/>
</dbReference>
<dbReference type="InterPro" id="IPR011990">
    <property type="entry name" value="TPR-like_helical_dom_sf"/>
</dbReference>
<dbReference type="InterPro" id="IPR059106">
    <property type="entry name" value="WHD_MalT"/>
</dbReference>
<dbReference type="Gene3D" id="1.25.40.10">
    <property type="entry name" value="Tetratricopeptide repeat domain"/>
    <property type="match status" value="2"/>
</dbReference>
<dbReference type="GO" id="GO:0006355">
    <property type="term" value="P:regulation of DNA-templated transcription"/>
    <property type="evidence" value="ECO:0007669"/>
    <property type="project" value="InterPro"/>
</dbReference>
<dbReference type="SUPFAM" id="SSF46894">
    <property type="entry name" value="C-terminal effector domain of the bipartite response regulators"/>
    <property type="match status" value="1"/>
</dbReference>
<dbReference type="Gene3D" id="1.10.10.10">
    <property type="entry name" value="Winged helix-like DNA-binding domain superfamily/Winged helix DNA-binding domain"/>
    <property type="match status" value="1"/>
</dbReference>
<dbReference type="InterPro" id="IPR016032">
    <property type="entry name" value="Sig_transdc_resp-reg_C-effctor"/>
</dbReference>